<dbReference type="OrthoDB" id="5958745at2759"/>
<accession>A0A9W9Y9B8</accession>
<dbReference type="PANTHER" id="PTHR19143:SF444">
    <property type="entry name" value="PROTEIN SCABROUS"/>
    <property type="match status" value="1"/>
</dbReference>
<dbReference type="Proteomes" id="UP001163046">
    <property type="component" value="Unassembled WGS sequence"/>
</dbReference>
<dbReference type="Pfam" id="PF00147">
    <property type="entry name" value="Fibrinogen_C"/>
    <property type="match status" value="1"/>
</dbReference>
<reference evidence="2" key="1">
    <citation type="submission" date="2023-01" db="EMBL/GenBank/DDBJ databases">
        <title>Genome assembly of the deep-sea coral Lophelia pertusa.</title>
        <authorList>
            <person name="Herrera S."/>
            <person name="Cordes E."/>
        </authorList>
    </citation>
    <scope>NUCLEOTIDE SEQUENCE</scope>
    <source>
        <strain evidence="2">USNM1676648</strain>
        <tissue evidence="2">Polyp</tissue>
    </source>
</reference>
<dbReference type="InterPro" id="IPR050373">
    <property type="entry name" value="Fibrinogen_C-term_domain"/>
</dbReference>
<dbReference type="InterPro" id="IPR002181">
    <property type="entry name" value="Fibrinogen_a/b/g_C_dom"/>
</dbReference>
<sequence length="165" mass="18470">MAEHDSLDEPALVKIVPEVRGFNSSGLYNVDPDGNGAFQVLCDQETNGGGWLVFQKRENGAVDFAKNWQEYKHGFGSLSTEFWLGNEKLHRLSSMNQQLLVEFEDFNGEKAHASYQEFSILSEVKKYKLITSGYSGTAKDGLSIHNQKFTTIDQDNDLGQSTIVQ</sequence>
<protein>
    <recommendedName>
        <fullName evidence="1">Fibrinogen C-terminal domain-containing protein</fullName>
    </recommendedName>
</protein>
<evidence type="ECO:0000259" key="1">
    <source>
        <dbReference type="PROSITE" id="PS51406"/>
    </source>
</evidence>
<dbReference type="Gene3D" id="3.90.215.10">
    <property type="entry name" value="Gamma Fibrinogen, chain A, domain 1"/>
    <property type="match status" value="1"/>
</dbReference>
<dbReference type="InterPro" id="IPR036056">
    <property type="entry name" value="Fibrinogen-like_C"/>
</dbReference>
<dbReference type="AlphaFoldDB" id="A0A9W9Y9B8"/>
<dbReference type="PROSITE" id="PS51406">
    <property type="entry name" value="FIBRINOGEN_C_2"/>
    <property type="match status" value="1"/>
</dbReference>
<proteinExistence type="predicted"/>
<dbReference type="EMBL" id="MU827802">
    <property type="protein sequence ID" value="KAJ7326510.1"/>
    <property type="molecule type" value="Genomic_DNA"/>
</dbReference>
<comment type="caution">
    <text evidence="2">The sequence shown here is derived from an EMBL/GenBank/DDBJ whole genome shotgun (WGS) entry which is preliminary data.</text>
</comment>
<feature type="domain" description="Fibrinogen C-terminal" evidence="1">
    <location>
        <begin position="7"/>
        <end position="165"/>
    </location>
</feature>
<dbReference type="SUPFAM" id="SSF56496">
    <property type="entry name" value="Fibrinogen C-terminal domain-like"/>
    <property type="match status" value="1"/>
</dbReference>
<dbReference type="PANTHER" id="PTHR19143">
    <property type="entry name" value="FIBRINOGEN/TENASCIN/ANGIOPOEITIN"/>
    <property type="match status" value="1"/>
</dbReference>
<dbReference type="GO" id="GO:0005615">
    <property type="term" value="C:extracellular space"/>
    <property type="evidence" value="ECO:0007669"/>
    <property type="project" value="TreeGrafter"/>
</dbReference>
<keyword evidence="3" id="KW-1185">Reference proteome</keyword>
<dbReference type="SMART" id="SM00186">
    <property type="entry name" value="FBG"/>
    <property type="match status" value="1"/>
</dbReference>
<gene>
    <name evidence="2" type="ORF">OS493_027454</name>
</gene>
<evidence type="ECO:0000313" key="3">
    <source>
        <dbReference type="Proteomes" id="UP001163046"/>
    </source>
</evidence>
<dbReference type="InterPro" id="IPR014716">
    <property type="entry name" value="Fibrinogen_a/b/g_C_1"/>
</dbReference>
<evidence type="ECO:0000313" key="2">
    <source>
        <dbReference type="EMBL" id="KAJ7326510.1"/>
    </source>
</evidence>
<dbReference type="NCBIfam" id="NF040941">
    <property type="entry name" value="GGGWT_bact"/>
    <property type="match status" value="1"/>
</dbReference>
<name>A0A9W9Y9B8_9CNID</name>
<organism evidence="2 3">
    <name type="scientific">Desmophyllum pertusum</name>
    <dbReference type="NCBI Taxonomy" id="174260"/>
    <lineage>
        <taxon>Eukaryota</taxon>
        <taxon>Metazoa</taxon>
        <taxon>Cnidaria</taxon>
        <taxon>Anthozoa</taxon>
        <taxon>Hexacorallia</taxon>
        <taxon>Scleractinia</taxon>
        <taxon>Caryophylliina</taxon>
        <taxon>Caryophylliidae</taxon>
        <taxon>Desmophyllum</taxon>
    </lineage>
</organism>